<feature type="transmembrane region" description="Helical" evidence="1">
    <location>
        <begin position="49"/>
        <end position="67"/>
    </location>
</feature>
<gene>
    <name evidence="2" type="ORF">M9980_12990</name>
</gene>
<evidence type="ECO:0008006" key="4">
    <source>
        <dbReference type="Google" id="ProtNLM"/>
    </source>
</evidence>
<feature type="transmembrane region" description="Helical" evidence="1">
    <location>
        <begin position="87"/>
        <end position="109"/>
    </location>
</feature>
<dbReference type="EMBL" id="CP098401">
    <property type="protein sequence ID" value="URW75435.1"/>
    <property type="molecule type" value="Genomic_DNA"/>
</dbReference>
<keyword evidence="3" id="KW-1185">Reference proteome</keyword>
<feature type="transmembrane region" description="Helical" evidence="1">
    <location>
        <begin position="115"/>
        <end position="135"/>
    </location>
</feature>
<evidence type="ECO:0000313" key="2">
    <source>
        <dbReference type="EMBL" id="URW75435.1"/>
    </source>
</evidence>
<evidence type="ECO:0000256" key="1">
    <source>
        <dbReference type="SAM" id="Phobius"/>
    </source>
</evidence>
<reference evidence="2" key="1">
    <citation type="submission" date="2022-05" db="EMBL/GenBank/DDBJ databases">
        <title>Sphingomonas sp. strain RMG20 Genome sequencing and assembly.</title>
        <authorList>
            <person name="Kim I."/>
        </authorList>
    </citation>
    <scope>NUCLEOTIDE SEQUENCE</scope>
    <source>
        <strain evidence="2">RMG20</strain>
    </source>
</reference>
<keyword evidence="1" id="KW-0812">Transmembrane</keyword>
<dbReference type="Proteomes" id="UP001055580">
    <property type="component" value="Chromosome"/>
</dbReference>
<accession>A0ABY4TSQ0</accession>
<keyword evidence="1" id="KW-0472">Membrane</keyword>
<keyword evidence="1" id="KW-1133">Transmembrane helix</keyword>
<organism evidence="2 3">
    <name type="scientific">Sphingomonas donggukensis</name>
    <dbReference type="NCBI Taxonomy" id="2949093"/>
    <lineage>
        <taxon>Bacteria</taxon>
        <taxon>Pseudomonadati</taxon>
        <taxon>Pseudomonadota</taxon>
        <taxon>Alphaproteobacteria</taxon>
        <taxon>Sphingomonadales</taxon>
        <taxon>Sphingomonadaceae</taxon>
        <taxon>Sphingomonas</taxon>
    </lineage>
</organism>
<protein>
    <recommendedName>
        <fullName evidence="4">Transmembrane protein</fullName>
    </recommendedName>
</protein>
<name>A0ABY4TSQ0_9SPHN</name>
<evidence type="ECO:0000313" key="3">
    <source>
        <dbReference type="Proteomes" id="UP001055580"/>
    </source>
</evidence>
<proteinExistence type="predicted"/>
<dbReference type="RefSeq" id="WP_250751621.1">
    <property type="nucleotide sequence ID" value="NZ_CP098401.1"/>
</dbReference>
<sequence length="148" mass="15387">MDSNEARTALLGVDAARARLAQVSDCPPWRHAAFGGIMALFVGGVTLPAPWPMAATVVGLVAVAIVAHGDRRRTGMFVNGYRRGATLGVTAALLAVLFVLVAIGLRLRIDDGATLAKVALAAATFAIATGFSVVWQRVYVRELTGTAA</sequence>